<dbReference type="Proteomes" id="UP000664288">
    <property type="component" value="Unassembled WGS sequence"/>
</dbReference>
<name>A0ABS3J3K4_9HYPH</name>
<feature type="chain" id="PRO_5046621166" evidence="3">
    <location>
        <begin position="23"/>
        <end position="323"/>
    </location>
</feature>
<evidence type="ECO:0000256" key="3">
    <source>
        <dbReference type="SAM" id="SignalP"/>
    </source>
</evidence>
<evidence type="ECO:0000313" key="4">
    <source>
        <dbReference type="EMBL" id="MBO0903161.1"/>
    </source>
</evidence>
<dbReference type="Pfam" id="PF03480">
    <property type="entry name" value="DctP"/>
    <property type="match status" value="1"/>
</dbReference>
<reference evidence="4 5" key="1">
    <citation type="submission" date="2021-03" db="EMBL/GenBank/DDBJ databases">
        <title>Whole genome sequence of Jiella sp. MQZ13P-4.</title>
        <authorList>
            <person name="Tuo L."/>
        </authorList>
    </citation>
    <scope>NUCLEOTIDE SEQUENCE [LARGE SCALE GENOMIC DNA]</scope>
    <source>
        <strain evidence="4 5">MQZ13P-4</strain>
    </source>
</reference>
<dbReference type="Gene3D" id="3.40.190.170">
    <property type="entry name" value="Bacterial extracellular solute-binding protein, family 7"/>
    <property type="match status" value="1"/>
</dbReference>
<proteinExistence type="predicted"/>
<dbReference type="PANTHER" id="PTHR33376:SF4">
    <property type="entry name" value="SIALIC ACID-BINDING PERIPLASMIC PROTEIN SIAP"/>
    <property type="match status" value="1"/>
</dbReference>
<feature type="region of interest" description="Disordered" evidence="2">
    <location>
        <begin position="259"/>
        <end position="282"/>
    </location>
</feature>
<dbReference type="EMBL" id="JAFMPY010000005">
    <property type="protein sequence ID" value="MBO0903161.1"/>
    <property type="molecule type" value="Genomic_DNA"/>
</dbReference>
<keyword evidence="1 3" id="KW-0732">Signal</keyword>
<dbReference type="CDD" id="cd13602">
    <property type="entry name" value="PBP2_TRAP_BpDctp6_7"/>
    <property type="match status" value="1"/>
</dbReference>
<protein>
    <submittedName>
        <fullName evidence="4">TRAP transporter substrate-binding protein</fullName>
    </submittedName>
</protein>
<dbReference type="NCBIfam" id="NF037995">
    <property type="entry name" value="TRAP_S1"/>
    <property type="match status" value="1"/>
</dbReference>
<dbReference type="RefSeq" id="WP_207349814.1">
    <property type="nucleotide sequence ID" value="NZ_JAFMPY010000005.1"/>
</dbReference>
<keyword evidence="5" id="KW-1185">Reference proteome</keyword>
<evidence type="ECO:0000256" key="2">
    <source>
        <dbReference type="SAM" id="MobiDB-lite"/>
    </source>
</evidence>
<dbReference type="SUPFAM" id="SSF53850">
    <property type="entry name" value="Periplasmic binding protein-like II"/>
    <property type="match status" value="1"/>
</dbReference>
<comment type="caution">
    <text evidence="4">The sequence shown here is derived from an EMBL/GenBank/DDBJ whole genome shotgun (WGS) entry which is preliminary data.</text>
</comment>
<organism evidence="4 5">
    <name type="scientific">Jiella sonneratiae</name>
    <dbReference type="NCBI Taxonomy" id="2816856"/>
    <lineage>
        <taxon>Bacteria</taxon>
        <taxon>Pseudomonadati</taxon>
        <taxon>Pseudomonadota</taxon>
        <taxon>Alphaproteobacteria</taxon>
        <taxon>Hyphomicrobiales</taxon>
        <taxon>Aurantimonadaceae</taxon>
        <taxon>Jiella</taxon>
    </lineage>
</organism>
<accession>A0ABS3J3K4</accession>
<evidence type="ECO:0000256" key="1">
    <source>
        <dbReference type="ARBA" id="ARBA00022729"/>
    </source>
</evidence>
<sequence>MKHLPTLLLAAGAIALPGMAAAQTAWDMPTPYPEGNFHEKNIAQFVEEVNQAAGDAVKITVHNNQSLIKHPDIKNSVRDGIVPIGELLVSRLSNEDPIFGVDSVPFLATSYEEAKKLYDAQKPFMEKALQKQGLKLLFSVPWPPQGLYTKTDVTKMGDLEGKSFRAYNKSTEELAKEAGMIPTQIEASDIPTAFSTGRVEAMMTSPSTGVDSKAWDFLSNYYTLNAWLPRNMVIVNEQAFEGLPKEAQDAVEKAAAEAETRGWQASEEETKRTTDLLKQNGIKVEEPSDDLKQGFKKIGETLTEAWKNEAGDDGAKLLEAYKK</sequence>
<feature type="signal peptide" evidence="3">
    <location>
        <begin position="1"/>
        <end position="22"/>
    </location>
</feature>
<evidence type="ECO:0000313" key="5">
    <source>
        <dbReference type="Proteomes" id="UP000664288"/>
    </source>
</evidence>
<dbReference type="InterPro" id="IPR018389">
    <property type="entry name" value="DctP_fam"/>
</dbReference>
<dbReference type="InterPro" id="IPR038404">
    <property type="entry name" value="TRAP_DctP_sf"/>
</dbReference>
<gene>
    <name evidence="4" type="ORF">J1C47_05870</name>
</gene>
<dbReference type="PANTHER" id="PTHR33376">
    <property type="match status" value="1"/>
</dbReference>